<feature type="region of interest" description="Disordered" evidence="1">
    <location>
        <begin position="157"/>
        <end position="178"/>
    </location>
</feature>
<dbReference type="Proteomes" id="UP001241603">
    <property type="component" value="Unassembled WGS sequence"/>
</dbReference>
<protein>
    <submittedName>
        <fullName evidence="2">Tetratricopeptide (TPR) repeat protein</fullName>
    </submittedName>
</protein>
<evidence type="ECO:0000256" key="1">
    <source>
        <dbReference type="SAM" id="MobiDB-lite"/>
    </source>
</evidence>
<evidence type="ECO:0000313" key="3">
    <source>
        <dbReference type="Proteomes" id="UP001241603"/>
    </source>
</evidence>
<evidence type="ECO:0000313" key="2">
    <source>
        <dbReference type="EMBL" id="MDQ0439980.1"/>
    </source>
</evidence>
<dbReference type="InterPro" id="IPR011990">
    <property type="entry name" value="TPR-like_helical_dom_sf"/>
</dbReference>
<dbReference type="SUPFAM" id="SSF48452">
    <property type="entry name" value="TPR-like"/>
    <property type="match status" value="1"/>
</dbReference>
<dbReference type="RefSeq" id="WP_266350869.1">
    <property type="nucleotide sequence ID" value="NZ_JAPKNG010000007.1"/>
</dbReference>
<keyword evidence="3" id="KW-1185">Reference proteome</keyword>
<accession>A0ABU0HCI3</accession>
<feature type="compositionally biased region" description="Low complexity" evidence="1">
    <location>
        <begin position="157"/>
        <end position="173"/>
    </location>
</feature>
<comment type="caution">
    <text evidence="2">The sequence shown here is derived from an EMBL/GenBank/DDBJ whole genome shotgun (WGS) entry which is preliminary data.</text>
</comment>
<name>A0ABU0HCI3_9HYPH</name>
<dbReference type="Gene3D" id="1.25.40.10">
    <property type="entry name" value="Tetratricopeptide repeat domain"/>
    <property type="match status" value="1"/>
</dbReference>
<dbReference type="EMBL" id="JAUSVO010000007">
    <property type="protein sequence ID" value="MDQ0439980.1"/>
    <property type="molecule type" value="Genomic_DNA"/>
</dbReference>
<gene>
    <name evidence="2" type="ORF">QO014_004393</name>
</gene>
<reference evidence="2 3" key="1">
    <citation type="submission" date="2023-07" db="EMBL/GenBank/DDBJ databases">
        <title>Genomic Encyclopedia of Type Strains, Phase IV (KMG-IV): sequencing the most valuable type-strain genomes for metagenomic binning, comparative biology and taxonomic classification.</title>
        <authorList>
            <person name="Goeker M."/>
        </authorList>
    </citation>
    <scope>NUCLEOTIDE SEQUENCE [LARGE SCALE GENOMIC DNA]</scope>
    <source>
        <strain evidence="2 3">B6-8</strain>
    </source>
</reference>
<organism evidence="2 3">
    <name type="scientific">Kaistia dalseonensis</name>
    <dbReference type="NCBI Taxonomy" id="410840"/>
    <lineage>
        <taxon>Bacteria</taxon>
        <taxon>Pseudomonadati</taxon>
        <taxon>Pseudomonadota</taxon>
        <taxon>Alphaproteobacteria</taxon>
        <taxon>Hyphomicrobiales</taxon>
        <taxon>Kaistiaceae</taxon>
        <taxon>Kaistia</taxon>
    </lineage>
</organism>
<sequence>MPPSDELVRAELARVLASAEFQATPQLSAFLRYIVEAKLDGQAHLLKGQNVGVAVLGRAPGFDAQRDPIVRVEAHRLRRTLAAYYAGAGAEDRIRLVVERGSYVPRFDWADVNGNGTEAEPPPDAPNRGHWLPILGALVLVGLGIIGLVIADRSAGPTTSDVPVAVSPPSVSVDGEEPPMPAVKVERFERPPSGQVNQRVDQLASDLTIALARFPELRVIADPDQSADFQLEGEVTVSGGVATVAFRLAALATSEVIWSTAVELPITDFLEGDGLDRLVEGATIAIAPQFGAIARYLGGRDGNTQLRSADDYRCLIEAQLHTGRMDDGSWQRLDTCLRDMLVAYPDFADGLASQALLYLAAYRREPDAGRAAMLFATAETAARHALEREPANVRAMWAVQSVSFHKGDLDAAQRMGERALAANPFDPLLRAQQALVLLTAGDAERAWTEAQEGQSLDPAHVATYDALDFLARLEMGTLSDATAEPVAADVASTPYEAVARLIALDHAGQVPEREKAVQDLKAVAPLFATDRHAALARLFPDTPFAVSLDSALAKAGIGDRAQP</sequence>
<proteinExistence type="predicted"/>